<feature type="compositionally biased region" description="Basic and acidic residues" evidence="1">
    <location>
        <begin position="301"/>
        <end position="312"/>
    </location>
</feature>
<feature type="compositionally biased region" description="Polar residues" evidence="1">
    <location>
        <begin position="29"/>
        <end position="51"/>
    </location>
</feature>
<dbReference type="EMBL" id="MU006605">
    <property type="protein sequence ID" value="KAF2742709.1"/>
    <property type="molecule type" value="Genomic_DNA"/>
</dbReference>
<feature type="region of interest" description="Disordered" evidence="1">
    <location>
        <begin position="1"/>
        <end position="142"/>
    </location>
</feature>
<gene>
    <name evidence="2" type="ORF">M011DRAFT_462264</name>
</gene>
<reference evidence="2" key="1">
    <citation type="journal article" date="2020" name="Stud. Mycol.">
        <title>101 Dothideomycetes genomes: a test case for predicting lifestyles and emergence of pathogens.</title>
        <authorList>
            <person name="Haridas S."/>
            <person name="Albert R."/>
            <person name="Binder M."/>
            <person name="Bloem J."/>
            <person name="Labutti K."/>
            <person name="Salamov A."/>
            <person name="Andreopoulos B."/>
            <person name="Baker S."/>
            <person name="Barry K."/>
            <person name="Bills G."/>
            <person name="Bluhm B."/>
            <person name="Cannon C."/>
            <person name="Castanera R."/>
            <person name="Culley D."/>
            <person name="Daum C."/>
            <person name="Ezra D."/>
            <person name="Gonzalez J."/>
            <person name="Henrissat B."/>
            <person name="Kuo A."/>
            <person name="Liang C."/>
            <person name="Lipzen A."/>
            <person name="Lutzoni F."/>
            <person name="Magnuson J."/>
            <person name="Mondo S."/>
            <person name="Nolan M."/>
            <person name="Ohm R."/>
            <person name="Pangilinan J."/>
            <person name="Park H.-J."/>
            <person name="Ramirez L."/>
            <person name="Alfaro M."/>
            <person name="Sun H."/>
            <person name="Tritt A."/>
            <person name="Yoshinaga Y."/>
            <person name="Zwiers L.-H."/>
            <person name="Turgeon B."/>
            <person name="Goodwin S."/>
            <person name="Spatafora J."/>
            <person name="Crous P."/>
            <person name="Grigoriev I."/>
        </authorList>
    </citation>
    <scope>NUCLEOTIDE SEQUENCE</scope>
    <source>
        <strain evidence="2">CBS 119925</strain>
    </source>
</reference>
<proteinExistence type="predicted"/>
<evidence type="ECO:0000313" key="2">
    <source>
        <dbReference type="EMBL" id="KAF2742709.1"/>
    </source>
</evidence>
<feature type="compositionally biased region" description="Pro residues" evidence="1">
    <location>
        <begin position="54"/>
        <end position="63"/>
    </location>
</feature>
<evidence type="ECO:0000313" key="3">
    <source>
        <dbReference type="Proteomes" id="UP000799440"/>
    </source>
</evidence>
<sequence>MPSPSPTRPMNRTDSGLDPSIFDHKLSPLDTSPTIRNKSALSRQTPEQMWNSPSPSPTLPPPASEQKNHPPSSPPKSSKHPTHTPKQRTRTHSNRKPQEPNPTNSTSSNAPSTSTPSPRPARSKPSSRRPSYTFVDPRLPTRHYRINSSATVSRNGDVDDVLALHFRSCALFADSSREREREGRGEKAIVGVRECVDVGGDSRRGKEKEDEYEGEGEQVYLTKRETRKDEYPEMETASGGFRCAMRRATPRFMRRLPCGSSLCGDDEWDRGSVRRYRVRIPAEKDKEDGVQGEVEEEDEEQRATGRRGDTTLRKGGARVRGAGEKIMLVQKTPRELGRRRKRWGCFR</sequence>
<dbReference type="AlphaFoldDB" id="A0A6A6UY85"/>
<feature type="region of interest" description="Disordered" evidence="1">
    <location>
        <begin position="283"/>
        <end position="319"/>
    </location>
</feature>
<feature type="compositionally biased region" description="Low complexity" evidence="1">
    <location>
        <begin position="101"/>
        <end position="116"/>
    </location>
</feature>
<name>A0A6A6UY85_9PLEO</name>
<evidence type="ECO:0000256" key="1">
    <source>
        <dbReference type="SAM" id="MobiDB-lite"/>
    </source>
</evidence>
<keyword evidence="3" id="KW-1185">Reference proteome</keyword>
<dbReference type="Proteomes" id="UP000799440">
    <property type="component" value="Unassembled WGS sequence"/>
</dbReference>
<dbReference type="OrthoDB" id="5366332at2759"/>
<accession>A0A6A6UY85</accession>
<organism evidence="2 3">
    <name type="scientific">Sporormia fimetaria CBS 119925</name>
    <dbReference type="NCBI Taxonomy" id="1340428"/>
    <lineage>
        <taxon>Eukaryota</taxon>
        <taxon>Fungi</taxon>
        <taxon>Dikarya</taxon>
        <taxon>Ascomycota</taxon>
        <taxon>Pezizomycotina</taxon>
        <taxon>Dothideomycetes</taxon>
        <taxon>Pleosporomycetidae</taxon>
        <taxon>Pleosporales</taxon>
        <taxon>Sporormiaceae</taxon>
        <taxon>Sporormia</taxon>
    </lineage>
</organism>
<feature type="compositionally biased region" description="Basic residues" evidence="1">
    <location>
        <begin position="77"/>
        <end position="95"/>
    </location>
</feature>
<protein>
    <submittedName>
        <fullName evidence="2">Uncharacterized protein</fullName>
    </submittedName>
</protein>